<dbReference type="PROSITE" id="PS50042">
    <property type="entry name" value="CNMP_BINDING_3"/>
    <property type="match status" value="1"/>
</dbReference>
<proteinExistence type="predicted"/>
<dbReference type="Proteomes" id="UP000321201">
    <property type="component" value="Unassembled WGS sequence"/>
</dbReference>
<feature type="domain" description="Cyclic nucleotide-binding" evidence="1">
    <location>
        <begin position="26"/>
        <end position="130"/>
    </location>
</feature>
<dbReference type="GO" id="GO:0003700">
    <property type="term" value="F:DNA-binding transcription factor activity"/>
    <property type="evidence" value="ECO:0007669"/>
    <property type="project" value="TreeGrafter"/>
</dbReference>
<dbReference type="AlphaFoldDB" id="A0A5C7EDT2"/>
<comment type="caution">
    <text evidence="2">The sequence shown here is derived from an EMBL/GenBank/DDBJ whole genome shotgun (WGS) entry which is preliminary data.</text>
</comment>
<dbReference type="InterPro" id="IPR018490">
    <property type="entry name" value="cNMP-bd_dom_sf"/>
</dbReference>
<dbReference type="GO" id="GO:0005829">
    <property type="term" value="C:cytosol"/>
    <property type="evidence" value="ECO:0007669"/>
    <property type="project" value="TreeGrafter"/>
</dbReference>
<dbReference type="Gene3D" id="2.60.120.10">
    <property type="entry name" value="Jelly Rolls"/>
    <property type="match status" value="1"/>
</dbReference>
<name>A0A5C7EDT2_9PROT</name>
<sequence length="158" mass="17088">MEKEVAPGGPDAASSGVAAFLAASAFFADLTTAQLHAIAPLFRFEEYPEGAEIYNLGDQAVDFYVLVEGLVRFTIGRGGRQAYAGEVLRSGEIFGWAAVVERAQRRIATAYCLTPCKVLAINGNEFLKAMDRDHSMGYHVMKQLNFLITGELTSFASG</sequence>
<dbReference type="InterPro" id="IPR000595">
    <property type="entry name" value="cNMP-bd_dom"/>
</dbReference>
<dbReference type="InterPro" id="IPR014710">
    <property type="entry name" value="RmlC-like_jellyroll"/>
</dbReference>
<dbReference type="SUPFAM" id="SSF51206">
    <property type="entry name" value="cAMP-binding domain-like"/>
    <property type="match status" value="1"/>
</dbReference>
<dbReference type="OrthoDB" id="8564644at2"/>
<reference evidence="2 3" key="1">
    <citation type="submission" date="2019-08" db="EMBL/GenBank/DDBJ databases">
        <title>Pelomicrobium methylotrophicum gen. nov., sp. nov. a moderately thermophilic, facultatively anaerobic, lithoautotrophic and methylotrophic bacterium isolated from a terrestrial mud volcano.</title>
        <authorList>
            <person name="Slobodkina G.B."/>
            <person name="Merkel A.Y."/>
            <person name="Slobodkin A.I."/>
        </authorList>
    </citation>
    <scope>NUCLEOTIDE SEQUENCE [LARGE SCALE GENOMIC DNA]</scope>
    <source>
        <strain evidence="2 3">SM250</strain>
    </source>
</reference>
<evidence type="ECO:0000313" key="3">
    <source>
        <dbReference type="Proteomes" id="UP000321201"/>
    </source>
</evidence>
<dbReference type="EMBL" id="VPFL01000038">
    <property type="protein sequence ID" value="TXF10029.1"/>
    <property type="molecule type" value="Genomic_DNA"/>
</dbReference>
<evidence type="ECO:0000313" key="2">
    <source>
        <dbReference type="EMBL" id="TXF10029.1"/>
    </source>
</evidence>
<dbReference type="Pfam" id="PF00027">
    <property type="entry name" value="cNMP_binding"/>
    <property type="match status" value="1"/>
</dbReference>
<dbReference type="PANTHER" id="PTHR24567">
    <property type="entry name" value="CRP FAMILY TRANSCRIPTIONAL REGULATORY PROTEIN"/>
    <property type="match status" value="1"/>
</dbReference>
<gene>
    <name evidence="2" type="ORF">FR698_15985</name>
</gene>
<protein>
    <submittedName>
        <fullName evidence="2">Cyclic nucleotide-binding domain-containing protein</fullName>
    </submittedName>
</protein>
<dbReference type="InParanoid" id="A0A5C7EDT2"/>
<dbReference type="PANTHER" id="PTHR24567:SF26">
    <property type="entry name" value="REGULATORY PROTEIN YEIL"/>
    <property type="match status" value="1"/>
</dbReference>
<dbReference type="RefSeq" id="WP_147801186.1">
    <property type="nucleotide sequence ID" value="NZ_VPFL01000038.1"/>
</dbReference>
<organism evidence="2 3">
    <name type="scientific">Pelomicrobium methylotrophicum</name>
    <dbReference type="NCBI Taxonomy" id="2602750"/>
    <lineage>
        <taxon>Bacteria</taxon>
        <taxon>Pseudomonadati</taxon>
        <taxon>Pseudomonadota</taxon>
        <taxon>Hydrogenophilia</taxon>
        <taxon>Hydrogenophilia incertae sedis</taxon>
        <taxon>Pelomicrobium</taxon>
    </lineage>
</organism>
<accession>A0A5C7EDT2</accession>
<dbReference type="SMART" id="SM00100">
    <property type="entry name" value="cNMP"/>
    <property type="match status" value="1"/>
</dbReference>
<dbReference type="CDD" id="cd00038">
    <property type="entry name" value="CAP_ED"/>
    <property type="match status" value="1"/>
</dbReference>
<keyword evidence="3" id="KW-1185">Reference proteome</keyword>
<dbReference type="InterPro" id="IPR050397">
    <property type="entry name" value="Env_Response_Regulators"/>
</dbReference>
<evidence type="ECO:0000259" key="1">
    <source>
        <dbReference type="PROSITE" id="PS50042"/>
    </source>
</evidence>